<dbReference type="PROSITE" id="PS51048">
    <property type="entry name" value="SGS"/>
    <property type="match status" value="1"/>
</dbReference>
<reference evidence="5" key="3">
    <citation type="submission" date="2025-08" db="UniProtKB">
        <authorList>
            <consortium name="Ensembl"/>
        </authorList>
    </citation>
    <scope>IDENTIFICATION</scope>
    <source>
        <strain evidence="5">HSOK</strain>
    </source>
</reference>
<accession>A0A3P9IVB0</accession>
<dbReference type="PANTHER" id="PTHR45862">
    <property type="entry name" value="PROTEIN SGT1 HOMOLOG"/>
    <property type="match status" value="1"/>
</dbReference>
<reference key="1">
    <citation type="journal article" date="2007" name="Nature">
        <title>The medaka draft genome and insights into vertebrate genome evolution.</title>
        <authorList>
            <person name="Kasahara M."/>
            <person name="Naruse K."/>
            <person name="Sasaki S."/>
            <person name="Nakatani Y."/>
            <person name="Qu W."/>
            <person name="Ahsan B."/>
            <person name="Yamada T."/>
            <person name="Nagayasu Y."/>
            <person name="Doi K."/>
            <person name="Kasai Y."/>
            <person name="Jindo T."/>
            <person name="Kobayashi D."/>
            <person name="Shimada A."/>
            <person name="Toyoda A."/>
            <person name="Kuroki Y."/>
            <person name="Fujiyama A."/>
            <person name="Sasaki T."/>
            <person name="Shimizu A."/>
            <person name="Asakawa S."/>
            <person name="Shimizu N."/>
            <person name="Hashimoto S."/>
            <person name="Yang J."/>
            <person name="Lee Y."/>
            <person name="Matsushima K."/>
            <person name="Sugano S."/>
            <person name="Sakaizumi M."/>
            <person name="Narita T."/>
            <person name="Ohishi K."/>
            <person name="Haga S."/>
            <person name="Ohta F."/>
            <person name="Nomoto H."/>
            <person name="Nogata K."/>
            <person name="Morishita T."/>
            <person name="Endo T."/>
            <person name="Shin-I T."/>
            <person name="Takeda H."/>
            <person name="Morishita S."/>
            <person name="Kohara Y."/>
        </authorList>
    </citation>
    <scope>NUCLEOTIDE SEQUENCE [LARGE SCALE GENOMIC DNA]</scope>
    <source>
        <strain>Hd-rR</strain>
    </source>
</reference>
<evidence type="ECO:0000256" key="1">
    <source>
        <dbReference type="ARBA" id="ARBA00008509"/>
    </source>
</evidence>
<organism evidence="5 6">
    <name type="scientific">Oryzias latipes</name>
    <name type="common">Japanese rice fish</name>
    <name type="synonym">Japanese killifish</name>
    <dbReference type="NCBI Taxonomy" id="8090"/>
    <lineage>
        <taxon>Eukaryota</taxon>
        <taxon>Metazoa</taxon>
        <taxon>Chordata</taxon>
        <taxon>Craniata</taxon>
        <taxon>Vertebrata</taxon>
        <taxon>Euteleostomi</taxon>
        <taxon>Actinopterygii</taxon>
        <taxon>Neopterygii</taxon>
        <taxon>Teleostei</taxon>
        <taxon>Neoteleostei</taxon>
        <taxon>Acanthomorphata</taxon>
        <taxon>Ovalentaria</taxon>
        <taxon>Atherinomorphae</taxon>
        <taxon>Beloniformes</taxon>
        <taxon>Adrianichthyidae</taxon>
        <taxon>Oryziinae</taxon>
        <taxon>Oryzias</taxon>
    </lineage>
</organism>
<reference evidence="5" key="4">
    <citation type="submission" date="2025-09" db="UniProtKB">
        <authorList>
            <consortium name="Ensembl"/>
        </authorList>
    </citation>
    <scope>IDENTIFICATION</scope>
    <source>
        <strain evidence="5">HSOK</strain>
    </source>
</reference>
<dbReference type="AlphaFoldDB" id="A0A3P9IVB0"/>
<feature type="domain" description="SGS" evidence="3">
    <location>
        <begin position="252"/>
        <end position="341"/>
    </location>
</feature>
<sequence length="341" mass="38766">MAAERSFPDSFIDEDPRKALEALNEALQGESDNAEWFCQRAYAHILLKNYSCAVEDAKKAQQLKPSHPLAFMRTGIAEYHLKHYESAHAAFAQGQQLDVSDGSFKVWIQRCEEMMSDEAQNGSVKAPPAAAPVKYDWYQTESQVIVTVMAKNVPKDSVSVNFLEKELSAEMQLPCGENYNLHLHLLHPILPQQSSFKVLTTKWLGCADEKLTCTEAAPSKVEIKMKKTEAIRWEKLEGEGQQTNIKHFNPDPYPTSFHYTRKWDKMVLDISEEEKNEKLEGDAALNKLFQQIYTDGSDEVKRAMNKSFMESAGTVLSTNWKDVGKRKVEASPPDDVEHRKY</sequence>
<dbReference type="FunFam" id="2.60.40.790:FF:000012">
    <property type="entry name" value="SGT1 homolog, MIS12 kinetochore complex assembly cochaperone"/>
    <property type="match status" value="1"/>
</dbReference>
<evidence type="ECO:0000256" key="2">
    <source>
        <dbReference type="SAM" id="MobiDB-lite"/>
    </source>
</evidence>
<dbReference type="InterPro" id="IPR007699">
    <property type="entry name" value="SGS_dom"/>
</dbReference>
<dbReference type="FunFam" id="1.25.40.10:FF:000737">
    <property type="entry name" value="SGT1 homolog, MIS12 kinetochore complex assembly cochaperone"/>
    <property type="match status" value="1"/>
</dbReference>
<comment type="similarity">
    <text evidence="1">Belongs to the SGT1 family.</text>
</comment>
<dbReference type="InterPro" id="IPR008978">
    <property type="entry name" value="HSP20-like_chaperone"/>
</dbReference>
<evidence type="ECO:0000259" key="4">
    <source>
        <dbReference type="PROSITE" id="PS51203"/>
    </source>
</evidence>
<dbReference type="SUPFAM" id="SSF49764">
    <property type="entry name" value="HSP20-like chaperones"/>
    <property type="match status" value="1"/>
</dbReference>
<dbReference type="GO" id="GO:0005737">
    <property type="term" value="C:cytoplasm"/>
    <property type="evidence" value="ECO:0007669"/>
    <property type="project" value="UniProtKB-ARBA"/>
</dbReference>
<dbReference type="PROSITE" id="PS51203">
    <property type="entry name" value="CS"/>
    <property type="match status" value="1"/>
</dbReference>
<dbReference type="SUPFAM" id="SSF48452">
    <property type="entry name" value="TPR-like"/>
    <property type="match status" value="1"/>
</dbReference>
<feature type="compositionally biased region" description="Basic and acidic residues" evidence="2">
    <location>
        <begin position="322"/>
        <end position="341"/>
    </location>
</feature>
<name>A0A3P9IVB0_ORYLA</name>
<proteinExistence type="inferred from homology"/>
<dbReference type="Pfam" id="PF05002">
    <property type="entry name" value="SGS"/>
    <property type="match status" value="1"/>
</dbReference>
<reference evidence="5 6" key="2">
    <citation type="submission" date="2017-04" db="EMBL/GenBank/DDBJ databases">
        <title>CpG methylation of centromeres and impact of large insertions on vertebrate speciation.</title>
        <authorList>
            <person name="Ichikawa K."/>
            <person name="Yoshimura J."/>
            <person name="Morishita S."/>
        </authorList>
    </citation>
    <scope>NUCLEOTIDE SEQUENCE</scope>
    <source>
        <strain evidence="5 6">HSOK</strain>
    </source>
</reference>
<dbReference type="InterPro" id="IPR007052">
    <property type="entry name" value="CS_dom"/>
</dbReference>
<dbReference type="InterPro" id="IPR044563">
    <property type="entry name" value="Sgt1-like"/>
</dbReference>
<evidence type="ECO:0000259" key="3">
    <source>
        <dbReference type="PROSITE" id="PS51048"/>
    </source>
</evidence>
<feature type="domain" description="CS" evidence="4">
    <location>
        <begin position="130"/>
        <end position="237"/>
    </location>
</feature>
<dbReference type="Ensembl" id="ENSORLT00015009316.1">
    <property type="protein sequence ID" value="ENSORLP00015023909.1"/>
    <property type="gene ID" value="ENSORLG00015004165.1"/>
</dbReference>
<protein>
    <submittedName>
        <fullName evidence="5">SGT1 homolog, MIS12 kinetochore complex assembly cochaperone</fullName>
    </submittedName>
</protein>
<dbReference type="Pfam" id="PF04969">
    <property type="entry name" value="CS"/>
    <property type="match status" value="1"/>
</dbReference>
<dbReference type="GO" id="GO:0051087">
    <property type="term" value="F:protein-folding chaperone binding"/>
    <property type="evidence" value="ECO:0007669"/>
    <property type="project" value="InterPro"/>
</dbReference>
<dbReference type="Proteomes" id="UP000265200">
    <property type="component" value="Chromosome 17"/>
</dbReference>
<feature type="region of interest" description="Disordered" evidence="2">
    <location>
        <begin position="321"/>
        <end position="341"/>
    </location>
</feature>
<dbReference type="Gene3D" id="1.25.40.10">
    <property type="entry name" value="Tetratricopeptide repeat domain"/>
    <property type="match status" value="1"/>
</dbReference>
<dbReference type="Gene3D" id="2.60.40.790">
    <property type="match status" value="1"/>
</dbReference>
<evidence type="ECO:0000313" key="5">
    <source>
        <dbReference type="Ensembl" id="ENSORLP00015023909.1"/>
    </source>
</evidence>
<evidence type="ECO:0000313" key="6">
    <source>
        <dbReference type="Proteomes" id="UP000265200"/>
    </source>
</evidence>
<dbReference type="InterPro" id="IPR011990">
    <property type="entry name" value="TPR-like_helical_dom_sf"/>
</dbReference>